<name>A0A0E2BKW7_9LEPT</name>
<protein>
    <submittedName>
        <fullName evidence="1">Uncharacterized protein</fullName>
    </submittedName>
</protein>
<dbReference type="AlphaFoldDB" id="A0A0E2BKW7"/>
<comment type="caution">
    <text evidence="1">The sequence shown here is derived from an EMBL/GenBank/DDBJ whole genome shotgun (WGS) entry which is preliminary data.</text>
</comment>
<dbReference type="RefSeq" id="WP_004485324.1">
    <property type="nucleotide sequence ID" value="NZ_AHON02000087.1"/>
</dbReference>
<gene>
    <name evidence="1" type="ORF">LEP1GSC179_0348</name>
</gene>
<dbReference type="Proteomes" id="UP000006329">
    <property type="component" value="Unassembled WGS sequence"/>
</dbReference>
<proteinExistence type="predicted"/>
<dbReference type="EMBL" id="AHON02000087">
    <property type="protein sequence ID" value="EKO31925.1"/>
    <property type="molecule type" value="Genomic_DNA"/>
</dbReference>
<evidence type="ECO:0000313" key="1">
    <source>
        <dbReference type="EMBL" id="EKO31925.1"/>
    </source>
</evidence>
<organism evidence="1 2">
    <name type="scientific">Leptospira santarosai str. MOR084</name>
    <dbReference type="NCBI Taxonomy" id="1049984"/>
    <lineage>
        <taxon>Bacteria</taxon>
        <taxon>Pseudomonadati</taxon>
        <taxon>Spirochaetota</taxon>
        <taxon>Spirochaetia</taxon>
        <taxon>Leptospirales</taxon>
        <taxon>Leptospiraceae</taxon>
        <taxon>Leptospira</taxon>
    </lineage>
</organism>
<sequence length="100" mass="11663">MRNFTDSSGMRIYFASVSLNEPRVTGRMVCVFVRIQKKVQFPTLRIQKFFDLFGIVRIYGKSFRGFGISENVSEVSKRAVRINPKDFQKNDLMDDIQVFV</sequence>
<evidence type="ECO:0000313" key="2">
    <source>
        <dbReference type="Proteomes" id="UP000006329"/>
    </source>
</evidence>
<reference evidence="1" key="1">
    <citation type="submission" date="2012-10" db="EMBL/GenBank/DDBJ databases">
        <authorList>
            <person name="Harkins D.M."/>
            <person name="Durkin A.S."/>
            <person name="Brinkac L.M."/>
            <person name="Haft D.H."/>
            <person name="Selengut J.D."/>
            <person name="Sanka R."/>
            <person name="DePew J."/>
            <person name="Purushe J."/>
            <person name="Matthias M.A."/>
            <person name="Vinetz J.M."/>
            <person name="Sutton G.G."/>
            <person name="Nierman W.C."/>
            <person name="Fouts D.E."/>
        </authorList>
    </citation>
    <scope>NUCLEOTIDE SEQUENCE [LARGE SCALE GENOMIC DNA]</scope>
    <source>
        <strain evidence="1">MOR084</strain>
    </source>
</reference>
<keyword evidence="2" id="KW-1185">Reference proteome</keyword>
<accession>A0A0E2BKW7</accession>